<dbReference type="Pfam" id="PF02653">
    <property type="entry name" value="BPD_transp_2"/>
    <property type="match status" value="1"/>
</dbReference>
<evidence type="ECO:0000256" key="4">
    <source>
        <dbReference type="ARBA" id="ARBA00022989"/>
    </source>
</evidence>
<organism evidence="7">
    <name type="scientific">Ignisphaera aggregans</name>
    <dbReference type="NCBI Taxonomy" id="334771"/>
    <lineage>
        <taxon>Archaea</taxon>
        <taxon>Thermoproteota</taxon>
        <taxon>Thermoprotei</taxon>
        <taxon>Desulfurococcales</taxon>
        <taxon>Desulfurococcaceae</taxon>
        <taxon>Ignisphaera</taxon>
    </lineage>
</organism>
<accession>A0A7J2U1K4</accession>
<evidence type="ECO:0000256" key="1">
    <source>
        <dbReference type="ARBA" id="ARBA00004651"/>
    </source>
</evidence>
<protein>
    <submittedName>
        <fullName evidence="7">ABC transporter permease</fullName>
    </submittedName>
</protein>
<keyword evidence="3 6" id="KW-0812">Transmembrane</keyword>
<dbReference type="EMBL" id="DSEU01000024">
    <property type="protein sequence ID" value="HEM66654.1"/>
    <property type="molecule type" value="Genomic_DNA"/>
</dbReference>
<evidence type="ECO:0000313" key="7">
    <source>
        <dbReference type="EMBL" id="HEM66654.1"/>
    </source>
</evidence>
<keyword evidence="5 6" id="KW-0472">Membrane</keyword>
<name>A0A7J2U1K4_9CREN</name>
<dbReference type="GO" id="GO:0022857">
    <property type="term" value="F:transmembrane transporter activity"/>
    <property type="evidence" value="ECO:0007669"/>
    <property type="project" value="InterPro"/>
</dbReference>
<evidence type="ECO:0000256" key="5">
    <source>
        <dbReference type="ARBA" id="ARBA00023136"/>
    </source>
</evidence>
<feature type="transmembrane region" description="Helical" evidence="6">
    <location>
        <begin position="251"/>
        <end position="272"/>
    </location>
</feature>
<comment type="subcellular location">
    <subcellularLocation>
        <location evidence="1">Cell membrane</location>
        <topology evidence="1">Multi-pass membrane protein</topology>
    </subcellularLocation>
</comment>
<gene>
    <name evidence="7" type="ORF">ENO26_03650</name>
</gene>
<evidence type="ECO:0000256" key="6">
    <source>
        <dbReference type="SAM" id="Phobius"/>
    </source>
</evidence>
<comment type="caution">
    <text evidence="7">The sequence shown here is derived from an EMBL/GenBank/DDBJ whole genome shotgun (WGS) entry which is preliminary data.</text>
</comment>
<dbReference type="PANTHER" id="PTHR32196">
    <property type="entry name" value="ABC TRANSPORTER PERMEASE PROTEIN YPHD-RELATED-RELATED"/>
    <property type="match status" value="1"/>
</dbReference>
<dbReference type="GO" id="GO:0005886">
    <property type="term" value="C:plasma membrane"/>
    <property type="evidence" value="ECO:0007669"/>
    <property type="project" value="UniProtKB-SubCell"/>
</dbReference>
<feature type="transmembrane region" description="Helical" evidence="6">
    <location>
        <begin position="104"/>
        <end position="126"/>
    </location>
</feature>
<dbReference type="CDD" id="cd06579">
    <property type="entry name" value="TM_PBP1_transp_AraH_like"/>
    <property type="match status" value="1"/>
</dbReference>
<feature type="transmembrane region" description="Helical" evidence="6">
    <location>
        <begin position="133"/>
        <end position="152"/>
    </location>
</feature>
<proteinExistence type="predicted"/>
<feature type="transmembrane region" description="Helical" evidence="6">
    <location>
        <begin position="25"/>
        <end position="47"/>
    </location>
</feature>
<keyword evidence="4 6" id="KW-1133">Transmembrane helix</keyword>
<feature type="transmembrane region" description="Helical" evidence="6">
    <location>
        <begin position="172"/>
        <end position="192"/>
    </location>
</feature>
<evidence type="ECO:0000256" key="3">
    <source>
        <dbReference type="ARBA" id="ARBA00022692"/>
    </source>
</evidence>
<feature type="transmembrane region" description="Helical" evidence="6">
    <location>
        <begin position="53"/>
        <end position="73"/>
    </location>
</feature>
<dbReference type="AlphaFoldDB" id="A0A7J2U1K4"/>
<feature type="transmembrane region" description="Helical" evidence="6">
    <location>
        <begin position="80"/>
        <end position="98"/>
    </location>
</feature>
<keyword evidence="2" id="KW-1003">Cell membrane</keyword>
<reference evidence="7" key="1">
    <citation type="journal article" date="2020" name="mSystems">
        <title>Genome- and Community-Level Interaction Insights into Carbon Utilization and Element Cycling Functions of Hydrothermarchaeota in Hydrothermal Sediment.</title>
        <authorList>
            <person name="Zhou Z."/>
            <person name="Liu Y."/>
            <person name="Xu W."/>
            <person name="Pan J."/>
            <person name="Luo Z.H."/>
            <person name="Li M."/>
        </authorList>
    </citation>
    <scope>NUCLEOTIDE SEQUENCE [LARGE SCALE GENOMIC DNA]</scope>
    <source>
        <strain evidence="7">SpSt-125</strain>
    </source>
</reference>
<feature type="transmembrane region" description="Helical" evidence="6">
    <location>
        <begin position="279"/>
        <end position="298"/>
    </location>
</feature>
<dbReference type="InterPro" id="IPR001851">
    <property type="entry name" value="ABC_transp_permease"/>
</dbReference>
<evidence type="ECO:0000256" key="2">
    <source>
        <dbReference type="ARBA" id="ARBA00022475"/>
    </source>
</evidence>
<feature type="transmembrane region" description="Helical" evidence="6">
    <location>
        <begin position="224"/>
        <end position="245"/>
    </location>
</feature>
<sequence>MAKLRASSIRDTLFTLKTFLASHELMGPIVSLLILFIACTMVSSRFITFSNQVVVLLMYLPISFLALGESLIILMGSIDLSPGSIMGLVAVATSYIVVYMKIPLGIAVTLGLGIGILCGLLNGLLITKAKLPSFVVTLAMLLAARGLTFIITGGYSITGGELPKLGILVKQYFMLPLMVWFLIPLIPVYYFLLKRTSLGLYIYAIGGNEEAVRTSGVNADLIKIIAFSLAGLFYAISGIFVLGQLQSGWGYIGYGYELNAIAACVLGGISLAGGSGSPFSPFIGAYILTLIQDILILLGVNPYYQWVVTGTVLVAAGAALTRGVRFSK</sequence>